<dbReference type="Gene3D" id="3.30.590.20">
    <property type="match status" value="1"/>
</dbReference>
<comment type="caution">
    <text evidence="1">The sequence shown here is derived from an EMBL/GenBank/DDBJ whole genome shotgun (WGS) entry which is preliminary data.</text>
</comment>
<protein>
    <recommendedName>
        <fullName evidence="2">Glutamate--cysteine ligase</fullName>
    </recommendedName>
</protein>
<dbReference type="SUPFAM" id="SSF55931">
    <property type="entry name" value="Glutamine synthetase/guanido kinase"/>
    <property type="match status" value="1"/>
</dbReference>
<evidence type="ECO:0008006" key="2">
    <source>
        <dbReference type="Google" id="ProtNLM"/>
    </source>
</evidence>
<dbReference type="EMBL" id="LAZR01002294">
    <property type="protein sequence ID" value="KKN31907.1"/>
    <property type="molecule type" value="Genomic_DNA"/>
</dbReference>
<organism evidence="1">
    <name type="scientific">marine sediment metagenome</name>
    <dbReference type="NCBI Taxonomy" id="412755"/>
    <lineage>
        <taxon>unclassified sequences</taxon>
        <taxon>metagenomes</taxon>
        <taxon>ecological metagenomes</taxon>
    </lineage>
</organism>
<dbReference type="AlphaFoldDB" id="A0A0F9Q4P4"/>
<gene>
    <name evidence="1" type="ORF">LCGC14_0819310</name>
</gene>
<proteinExistence type="predicted"/>
<reference evidence="1" key="1">
    <citation type="journal article" date="2015" name="Nature">
        <title>Complex archaea that bridge the gap between prokaryotes and eukaryotes.</title>
        <authorList>
            <person name="Spang A."/>
            <person name="Saw J.H."/>
            <person name="Jorgensen S.L."/>
            <person name="Zaremba-Niedzwiedzka K."/>
            <person name="Martijn J."/>
            <person name="Lind A.E."/>
            <person name="van Eijk R."/>
            <person name="Schleper C."/>
            <person name="Guy L."/>
            <person name="Ettema T.J."/>
        </authorList>
    </citation>
    <scope>NUCLEOTIDE SEQUENCE</scope>
</reference>
<dbReference type="GO" id="GO:0003824">
    <property type="term" value="F:catalytic activity"/>
    <property type="evidence" value="ECO:0007669"/>
    <property type="project" value="InterPro"/>
</dbReference>
<sequence length="554" mass="63352">MAKDKKKKKKEKKKKKAKVKIDTFSELITKKGKAKASLIVTLGKSIDRSGDKLFLGTDHREVNIPERSWAEMLADVEHWTSLPFTHGIEMELIIADDDGNYLPGEEMVFRMKEIVKDAIKIMTEIIYEGRGDFLPIPDYIRSKVLVEPYGKDDIEKGYVMDIRYKLGETSVDIDTFGRDGNVTAITYILELVTPPAEFVEELAYWASTLFLLAKTTLPKDMHIIASAINPATKEYMRGVSQADHSHIGTFQSDLEKIQAYCMIRNFLPHLIALTCNSPIINNKPTDVVKIINNRITAPNCVRSLRLKSNTTMLSNNDPKHFIPYLTSTDQNSQNYFLKLIQKASLEDGRFQDVFPFTDWGTIEVRVSDAQISICRRIGVGMLIQAMCYKTRKLLERGVWVPDAGSETIAYNRKAAIERGLISLFSPQNLNREKLATYDPEFAKQYLGPEDQPIRYMSQAVQRMFFYLKDELKELGFLYSPFMKPVLQSVFGNISYAEPPITEAEYQLSLYQYKLDNGEDPNILNDLIYFTIQYCQDPLNNPLTGTLVLPKEMRE</sequence>
<evidence type="ECO:0000313" key="1">
    <source>
        <dbReference type="EMBL" id="KKN31907.1"/>
    </source>
</evidence>
<dbReference type="InterPro" id="IPR014746">
    <property type="entry name" value="Gln_synth/guanido_kin_cat_dom"/>
</dbReference>
<accession>A0A0F9Q4P4</accession>
<name>A0A0F9Q4P4_9ZZZZ</name>